<evidence type="ECO:0000256" key="5">
    <source>
        <dbReference type="SAM" id="SignalP"/>
    </source>
</evidence>
<keyword evidence="3 5" id="KW-0732">Signal</keyword>
<comment type="subcellular location">
    <subcellularLocation>
        <location evidence="1">Fimbrium</location>
    </subcellularLocation>
</comment>
<organism evidence="7 8">
    <name type="scientific">Escherichia coli</name>
    <dbReference type="NCBI Taxonomy" id="562"/>
    <lineage>
        <taxon>Bacteria</taxon>
        <taxon>Pseudomonadati</taxon>
        <taxon>Pseudomonadota</taxon>
        <taxon>Gammaproteobacteria</taxon>
        <taxon>Enterobacterales</taxon>
        <taxon>Enterobacteriaceae</taxon>
        <taxon>Escherichia</taxon>
    </lineage>
</organism>
<dbReference type="GO" id="GO:0009289">
    <property type="term" value="C:pilus"/>
    <property type="evidence" value="ECO:0007669"/>
    <property type="project" value="UniProtKB-SubCell"/>
</dbReference>
<feature type="domain" description="Fimbrial-type adhesion" evidence="6">
    <location>
        <begin position="31"/>
        <end position="170"/>
    </location>
</feature>
<name>A0A2X3JY44_ECOLX</name>
<proteinExistence type="inferred from homology"/>
<protein>
    <submittedName>
        <fullName evidence="7">LpfE protein</fullName>
    </submittedName>
</protein>
<gene>
    <name evidence="7" type="primary">lpfE</name>
    <name evidence="7" type="ORF">NCTC8009_01115</name>
</gene>
<dbReference type="InterPro" id="IPR000259">
    <property type="entry name" value="Adhesion_dom_fimbrial"/>
</dbReference>
<evidence type="ECO:0000259" key="6">
    <source>
        <dbReference type="Pfam" id="PF00419"/>
    </source>
</evidence>
<dbReference type="SUPFAM" id="SSF49401">
    <property type="entry name" value="Bacterial adhesins"/>
    <property type="match status" value="1"/>
</dbReference>
<dbReference type="AlphaFoldDB" id="A0A2X3JY44"/>
<feature type="signal peptide" evidence="5">
    <location>
        <begin position="1"/>
        <end position="19"/>
    </location>
</feature>
<dbReference type="EMBL" id="UARW01000010">
    <property type="protein sequence ID" value="SQD00713.1"/>
    <property type="molecule type" value="Genomic_DNA"/>
</dbReference>
<dbReference type="GO" id="GO:0043709">
    <property type="term" value="P:cell adhesion involved in single-species biofilm formation"/>
    <property type="evidence" value="ECO:0007669"/>
    <property type="project" value="TreeGrafter"/>
</dbReference>
<dbReference type="InterPro" id="IPR050263">
    <property type="entry name" value="Bact_Fimbrial_Adh_Pro"/>
</dbReference>
<evidence type="ECO:0000256" key="4">
    <source>
        <dbReference type="ARBA" id="ARBA00023263"/>
    </source>
</evidence>
<accession>A0A2X3JY44</accession>
<dbReference type="Gene3D" id="2.60.40.1090">
    <property type="entry name" value="Fimbrial-type adhesion domain"/>
    <property type="match status" value="1"/>
</dbReference>
<reference evidence="7 8" key="1">
    <citation type="submission" date="2018-06" db="EMBL/GenBank/DDBJ databases">
        <authorList>
            <consortium name="Pathogen Informatics"/>
            <person name="Doyle S."/>
        </authorList>
    </citation>
    <scope>NUCLEOTIDE SEQUENCE [LARGE SCALE GENOMIC DNA]</scope>
    <source>
        <strain evidence="7 8">NCTC8009</strain>
    </source>
</reference>
<dbReference type="Proteomes" id="UP000250991">
    <property type="component" value="Unassembled WGS sequence"/>
</dbReference>
<dbReference type="PANTHER" id="PTHR33420">
    <property type="entry name" value="FIMBRIAL SUBUNIT ELFA-RELATED"/>
    <property type="match status" value="1"/>
</dbReference>
<feature type="chain" id="PRO_5015968795" evidence="5">
    <location>
        <begin position="20"/>
        <end position="191"/>
    </location>
</feature>
<sequence>MKRTILALCLLPLSFSSFAATTDLGPKGTLKFTLKISQGACELVKDSVEVDMGTAVLKKPVRIGTEINPTPFSIGLKNCSEVVRAYVTMDGNTQCRRLKSFCAGCGWRYRRWAEIKTAAGVQQFPENTTPTPVEFAINGDGAHQLNYIASYVPIRADATIGRADATVDFTGTVRIISHLKGQLTGPFYCFL</sequence>
<evidence type="ECO:0000256" key="3">
    <source>
        <dbReference type="ARBA" id="ARBA00022729"/>
    </source>
</evidence>
<dbReference type="PANTHER" id="PTHR33420:SF12">
    <property type="entry name" value="FIMBRIN-LIKE PROTEIN FIMI-RELATED"/>
    <property type="match status" value="1"/>
</dbReference>
<dbReference type="STRING" id="585034.ECIAI1_3706"/>
<dbReference type="NCBIfam" id="NF011752">
    <property type="entry name" value="PRK15205.1"/>
    <property type="match status" value="1"/>
</dbReference>
<dbReference type="Pfam" id="PF00419">
    <property type="entry name" value="Fimbrial"/>
    <property type="match status" value="1"/>
</dbReference>
<evidence type="ECO:0000313" key="8">
    <source>
        <dbReference type="Proteomes" id="UP000250991"/>
    </source>
</evidence>
<dbReference type="InterPro" id="IPR036937">
    <property type="entry name" value="Adhesion_dom_fimbrial_sf"/>
</dbReference>
<evidence type="ECO:0000256" key="1">
    <source>
        <dbReference type="ARBA" id="ARBA00004561"/>
    </source>
</evidence>
<evidence type="ECO:0000313" key="7">
    <source>
        <dbReference type="EMBL" id="SQD00713.1"/>
    </source>
</evidence>
<dbReference type="InterPro" id="IPR008966">
    <property type="entry name" value="Adhesion_dom_sf"/>
</dbReference>
<evidence type="ECO:0000256" key="2">
    <source>
        <dbReference type="ARBA" id="ARBA00006671"/>
    </source>
</evidence>
<comment type="similarity">
    <text evidence="2">Belongs to the fimbrial protein family.</text>
</comment>
<keyword evidence="4" id="KW-0281">Fimbrium</keyword>